<reference evidence="1" key="1">
    <citation type="journal article" date="2021" name="Arch. Microbiol.">
        <title>Methyloradius palustris gen. nov., sp. nov., a methanol-oxidizing bacterium isolated from snow.</title>
        <authorList>
            <person name="Miyadera T."/>
            <person name="Kojima H."/>
            <person name="Fukui M."/>
        </authorList>
    </citation>
    <scope>NUCLEOTIDE SEQUENCE</scope>
    <source>
        <strain evidence="1">Zm11</strain>
    </source>
</reference>
<sequence>MKGIATLFLLLNCLTGCFSVKVYDSPQVNGYVSSKQTGQPVNSAEVSVEQHPELITQTDKAGNFVLQSKVRRIWCAVMADSCMFAWFMHPINVLIKADGYQPINIYQNPTKAEAERGLNLNVELTPE</sequence>
<dbReference type="EMBL" id="AP024110">
    <property type="protein sequence ID" value="BCM25376.1"/>
    <property type="molecule type" value="Genomic_DNA"/>
</dbReference>
<dbReference type="Gene3D" id="2.60.40.1120">
    <property type="entry name" value="Carboxypeptidase-like, regulatory domain"/>
    <property type="match status" value="1"/>
</dbReference>
<dbReference type="AlphaFoldDB" id="A0A8D5JRD8"/>
<dbReference type="SUPFAM" id="SSF49464">
    <property type="entry name" value="Carboxypeptidase regulatory domain-like"/>
    <property type="match status" value="1"/>
</dbReference>
<accession>A0A8D5JRD8</accession>
<gene>
    <name evidence="1" type="ORF">ZMTM_16350</name>
</gene>
<dbReference type="InterPro" id="IPR008969">
    <property type="entry name" value="CarboxyPept-like_regulatory"/>
</dbReference>
<evidence type="ECO:0000313" key="1">
    <source>
        <dbReference type="EMBL" id="BCM25376.1"/>
    </source>
</evidence>
<proteinExistence type="predicted"/>
<protein>
    <submittedName>
        <fullName evidence="1">Uncharacterized protein</fullName>
    </submittedName>
</protein>
<keyword evidence="2" id="KW-1185">Reference proteome</keyword>
<evidence type="ECO:0000313" key="2">
    <source>
        <dbReference type="Proteomes" id="UP000826722"/>
    </source>
</evidence>
<dbReference type="KEGG" id="mpau:ZMTM_16350"/>
<dbReference type="Proteomes" id="UP000826722">
    <property type="component" value="Chromosome"/>
</dbReference>
<organism evidence="1 2">
    <name type="scientific">Methyloradius palustris</name>
    <dbReference type="NCBI Taxonomy" id="2778876"/>
    <lineage>
        <taxon>Bacteria</taxon>
        <taxon>Pseudomonadati</taxon>
        <taxon>Pseudomonadota</taxon>
        <taxon>Betaproteobacteria</taxon>
        <taxon>Nitrosomonadales</taxon>
        <taxon>Methylophilaceae</taxon>
        <taxon>Methyloradius</taxon>
    </lineage>
</organism>
<name>A0A8D5JRD8_9PROT</name>
<dbReference type="RefSeq" id="WP_221763470.1">
    <property type="nucleotide sequence ID" value="NZ_AP024110.1"/>
</dbReference>